<name>A0A085MLX0_9BILA</name>
<evidence type="ECO:0000256" key="1">
    <source>
        <dbReference type="ARBA" id="ARBA00022468"/>
    </source>
</evidence>
<evidence type="ECO:0000313" key="6">
    <source>
        <dbReference type="EMBL" id="KFD58216.1"/>
    </source>
</evidence>
<sequence>MFTAKKAKSDLSGSILRFSDVRREPNSRYKHLRLHLDQFCKETEEHKQFAEQHMTELFQLFLDLFLQAEPVLYTSSTRLNLSELESALWLLEAMLQNLPEAISLRWQYVAIGSCLRRLLHPQSLIGLRRIGLRLFLLWYQCLGQGPYGAAELDVWFSNLIPNIVGPDGHMSDIILQEICEHPGYRVLSVTSSANEECQFYSRNVQALPVAVQTKRIASKAMITQSFMEKALEFISSDFTKVLWPKQGREFKQICCLRCLIDSVYSHYVALCCPSVQYFNIDTVAKSVSFDPFCESEQSIAIPCGQQYADEGDEYRRICVHVLIRWIALYASSYKHSTAGEETMNASDCSFVGAQKTNSIVDSFSPLKSAESPRLPSNYSLVRKTLLTYLPLCSRTYSILRESFLLPLNHVGTIARVFRVLREWLLQQGEEEESQSTEATSDVVSFRMHTSHGMKLAIVILVSFFDSPYLNFTNDFAQQNTTLVAQICVRILTLFKHLACSGSAFRISQDTWHFLLKALLHIVHRVLPPLPADCSPVSTIVASQIYQTLLVTWVFASLNAPLPVQLWDNLVDTCQKRTDWSALVFEWGKVMESITRALALEVYSVDLLDPPLERPVEHRLKQKQALARQLFKSVTQESGTSMFSSDTDSPSAKNSQELNSQQNPLSLLLSNSSRRQSEHPLAICFTVQNSSDLVIELPSQKSPSNASNCCCDSLNEAAEHLREAESAIECLAEEVAISEDSDSYDSGSAQFCSAESNSIAGMKSMLLSEDILTESTIMSTNDADTVSDEFSYSQEVEQPSAQSMPQRIALLSEQDGGNGSGTAPEALGVVWKRILCCLGDVNRVTSAEIHVHMMEVIRSVLSLLVKIRNNQDSCPSLVPPTVLLIPWLSETLRLPEPFAASRMIATRLYCFLLSQRRDIPLSDVTIADFFCIASSILTGREDALINTFLVSCSTSLVRELWPSCLLLLPDLVAASARIMKLATMDCVDSVDKVNVVHFVGSVVLLAPHRPTFPTCQDSQKVMDSNMLQVEIFRCLVNSLHSDSVNDGDDRLSTALALRGLSVLLHSLLRNTKLNGIVEGCFETILNYFACNACSFSSIVCQLLNSLFPFCRDLSENHFRLMRHLFSVYNAAAEQLLGKESVNETEKKEVVALLERICNDLVEWLLLIPALVVGSYVGQEPPPLLSVLRLAELLMMYRQRCVKANVDSGQGIVLEDYFQVLSISLFAILNCCFDQKTFYAYPAVTPSEIEQLFGVGSRQKKFIIAKLSHLPGHSEDKLQTVMCSRTVVGQHLWKVRRLKLQSRWKSAANEWLHDSVVNFQDKSFRTPPEEFCRFPDDQQVDNHTMDYSSEKHHCPLNCLIDYLHQFCIDCLPSPSRLSCDGYYSDYVPSKANYQTCDRKLVTGTTLLVEVGSSKFDAFDLAFSNSVMSLSCLDNLDDVVLLDQTQQAERHFRHIDGTASRELHKIAVIYVAAGQEDKQSILENRDGSPRFEEFVSGLGWQVELRTHSGYAGGLPTEGTIPYYCTPLIEVVFHVSTRLSCEEITRKLRHIGNDEVHIVWSEHWRDYRRSIIPTEFCDVLIVIYPLADDLFRIQIDYDDTEIDEFGPLFNDAIVHWSVLACLVRSTAINASRLKRRSISGYRNAHHLRLTSISEMLKEAPHPTSLSHILTNLYSPIVPTLSTLC</sequence>
<dbReference type="GO" id="GO:0005096">
    <property type="term" value="F:GTPase activator activity"/>
    <property type="evidence" value="ECO:0007669"/>
    <property type="project" value="UniProtKB-KW"/>
</dbReference>
<dbReference type="FunFam" id="3.40.50.11210:FF:000001">
    <property type="entry name" value="Ral GTPase-activating protein subunit alpha-1 isoform 1"/>
    <property type="match status" value="1"/>
</dbReference>
<keyword evidence="3" id="KW-0175">Coiled coil</keyword>
<dbReference type="InterPro" id="IPR035974">
    <property type="entry name" value="Rap/Ran-GAP_sf"/>
</dbReference>
<dbReference type="EMBL" id="KL363185">
    <property type="protein sequence ID" value="KFD58216.1"/>
    <property type="molecule type" value="Genomic_DNA"/>
</dbReference>
<evidence type="ECO:0000256" key="4">
    <source>
        <dbReference type="SAM" id="MobiDB-lite"/>
    </source>
</evidence>
<feature type="domain" description="Rap-GAP" evidence="5">
    <location>
        <begin position="1449"/>
        <end position="1651"/>
    </location>
</feature>
<evidence type="ECO:0000313" key="8">
    <source>
        <dbReference type="Proteomes" id="UP000030764"/>
    </source>
</evidence>
<dbReference type="InterPro" id="IPR027107">
    <property type="entry name" value="Tuberin/Ral-act_asu"/>
</dbReference>
<proteinExistence type="predicted"/>
<dbReference type="PANTHER" id="PTHR10063">
    <property type="entry name" value="TUBERIN"/>
    <property type="match status" value="1"/>
</dbReference>
<dbReference type="InterPro" id="IPR000331">
    <property type="entry name" value="Rap/Ran_GAP_dom"/>
</dbReference>
<dbReference type="GO" id="GO:0005737">
    <property type="term" value="C:cytoplasm"/>
    <property type="evidence" value="ECO:0007669"/>
    <property type="project" value="TreeGrafter"/>
</dbReference>
<dbReference type="Proteomes" id="UP000030758">
    <property type="component" value="Unassembled WGS sequence"/>
</dbReference>
<keyword evidence="8" id="KW-1185">Reference proteome</keyword>
<dbReference type="SUPFAM" id="SSF111347">
    <property type="entry name" value="Rap/Ran-GAP"/>
    <property type="match status" value="1"/>
</dbReference>
<dbReference type="InterPro" id="IPR046859">
    <property type="entry name" value="RGPA/RALGAPB_N"/>
</dbReference>
<dbReference type="Pfam" id="PF02145">
    <property type="entry name" value="Rap_GAP"/>
    <property type="match status" value="1"/>
</dbReference>
<gene>
    <name evidence="6" type="ORF">M513_00979</name>
    <name evidence="7" type="ORF">M514_00979</name>
</gene>
<protein>
    <recommendedName>
        <fullName evidence="5">Rap-GAP domain-containing protein</fullName>
    </recommendedName>
</protein>
<evidence type="ECO:0000256" key="2">
    <source>
        <dbReference type="ARBA" id="ARBA00022553"/>
    </source>
</evidence>
<accession>A0A085MLX0</accession>
<keyword evidence="2" id="KW-0597">Phosphoprotein</keyword>
<feature type="compositionally biased region" description="Polar residues" evidence="4">
    <location>
        <begin position="636"/>
        <end position="652"/>
    </location>
</feature>
<dbReference type="PANTHER" id="PTHR10063:SF11">
    <property type="entry name" value="RHO GTPASE-ACTIVATING PROTEIN CG5521-RELATED"/>
    <property type="match status" value="1"/>
</dbReference>
<dbReference type="Pfam" id="PF20412">
    <property type="entry name" value="RALGAPB_N"/>
    <property type="match status" value="1"/>
</dbReference>
<keyword evidence="1" id="KW-0343">GTPase activation</keyword>
<dbReference type="Proteomes" id="UP000030764">
    <property type="component" value="Unassembled WGS sequence"/>
</dbReference>
<evidence type="ECO:0000313" key="7">
    <source>
        <dbReference type="EMBL" id="KFD70480.1"/>
    </source>
</evidence>
<dbReference type="GO" id="GO:0005634">
    <property type="term" value="C:nucleus"/>
    <property type="evidence" value="ECO:0007669"/>
    <property type="project" value="InterPro"/>
</dbReference>
<evidence type="ECO:0000259" key="5">
    <source>
        <dbReference type="PROSITE" id="PS50085"/>
    </source>
</evidence>
<dbReference type="Gene3D" id="3.40.50.11210">
    <property type="entry name" value="Rap/Ran-GAP"/>
    <property type="match status" value="1"/>
</dbReference>
<feature type="region of interest" description="Disordered" evidence="4">
    <location>
        <begin position="636"/>
        <end position="659"/>
    </location>
</feature>
<dbReference type="GO" id="GO:0051056">
    <property type="term" value="P:regulation of small GTPase mediated signal transduction"/>
    <property type="evidence" value="ECO:0007669"/>
    <property type="project" value="InterPro"/>
</dbReference>
<organism evidence="6 8">
    <name type="scientific">Trichuris suis</name>
    <name type="common">pig whipworm</name>
    <dbReference type="NCBI Taxonomy" id="68888"/>
    <lineage>
        <taxon>Eukaryota</taxon>
        <taxon>Metazoa</taxon>
        <taxon>Ecdysozoa</taxon>
        <taxon>Nematoda</taxon>
        <taxon>Enoplea</taxon>
        <taxon>Dorylaimia</taxon>
        <taxon>Trichinellida</taxon>
        <taxon>Trichuridae</taxon>
        <taxon>Trichuris</taxon>
    </lineage>
</organism>
<dbReference type="PROSITE" id="PS50085">
    <property type="entry name" value="RAPGAP"/>
    <property type="match status" value="1"/>
</dbReference>
<reference evidence="6 8" key="1">
    <citation type="journal article" date="2014" name="Nat. Genet.">
        <title>Genome and transcriptome of the porcine whipworm Trichuris suis.</title>
        <authorList>
            <person name="Jex A.R."/>
            <person name="Nejsum P."/>
            <person name="Schwarz E.M."/>
            <person name="Hu L."/>
            <person name="Young N.D."/>
            <person name="Hall R.S."/>
            <person name="Korhonen P.K."/>
            <person name="Liao S."/>
            <person name="Thamsborg S."/>
            <person name="Xia J."/>
            <person name="Xu P."/>
            <person name="Wang S."/>
            <person name="Scheerlinck J.P."/>
            <person name="Hofmann A."/>
            <person name="Sternberg P.W."/>
            <person name="Wang J."/>
            <person name="Gasser R.B."/>
        </authorList>
    </citation>
    <scope>NUCLEOTIDE SEQUENCE [LARGE SCALE GENOMIC DNA]</scope>
    <source>
        <strain evidence="7">DCEP-RM93F</strain>
        <strain evidence="6">DCEP-RM93M</strain>
    </source>
</reference>
<dbReference type="EMBL" id="KL367487">
    <property type="protein sequence ID" value="KFD70480.1"/>
    <property type="molecule type" value="Genomic_DNA"/>
</dbReference>
<evidence type="ECO:0000256" key="3">
    <source>
        <dbReference type="SAM" id="Coils"/>
    </source>
</evidence>
<feature type="coiled-coil region" evidence="3">
    <location>
        <begin position="713"/>
        <end position="740"/>
    </location>
</feature>